<sequence>MIRLATFAILFAVVYSYGVPQAPPAPPQYNPAPAPQYAPPPPPPPPQYYYEKSCKKAVITCGMGKMMLMTGDNEILAAGLGAQKVATCRGNGGWRAENVDGRMIDFDTVRCVTMAR</sequence>
<dbReference type="Proteomes" id="UP000252519">
    <property type="component" value="Unassembled WGS sequence"/>
</dbReference>
<comment type="caution">
    <text evidence="2">The sequence shown here is derived from an EMBL/GenBank/DDBJ whole genome shotgun (WGS) entry which is preliminary data.</text>
</comment>
<gene>
    <name evidence="2" type="ORF">ANCCAN_00069</name>
</gene>
<evidence type="ECO:0000313" key="2">
    <source>
        <dbReference type="EMBL" id="RCN53575.1"/>
    </source>
</evidence>
<evidence type="ECO:0000313" key="3">
    <source>
        <dbReference type="Proteomes" id="UP000252519"/>
    </source>
</evidence>
<evidence type="ECO:0000256" key="1">
    <source>
        <dbReference type="SAM" id="SignalP"/>
    </source>
</evidence>
<dbReference type="AlphaFoldDB" id="A0A368HEB8"/>
<evidence type="ECO:0008006" key="4">
    <source>
        <dbReference type="Google" id="ProtNLM"/>
    </source>
</evidence>
<dbReference type="OrthoDB" id="5901497at2759"/>
<keyword evidence="1" id="KW-0732">Signal</keyword>
<organism evidence="2 3">
    <name type="scientific">Ancylostoma caninum</name>
    <name type="common">Dog hookworm</name>
    <dbReference type="NCBI Taxonomy" id="29170"/>
    <lineage>
        <taxon>Eukaryota</taxon>
        <taxon>Metazoa</taxon>
        <taxon>Ecdysozoa</taxon>
        <taxon>Nematoda</taxon>
        <taxon>Chromadorea</taxon>
        <taxon>Rhabditida</taxon>
        <taxon>Rhabditina</taxon>
        <taxon>Rhabditomorpha</taxon>
        <taxon>Strongyloidea</taxon>
        <taxon>Ancylostomatidae</taxon>
        <taxon>Ancylostomatinae</taxon>
        <taxon>Ancylostoma</taxon>
    </lineage>
</organism>
<protein>
    <recommendedName>
        <fullName evidence="4">C6 domain-containing protein</fullName>
    </recommendedName>
</protein>
<proteinExistence type="predicted"/>
<feature type="signal peptide" evidence="1">
    <location>
        <begin position="1"/>
        <end position="16"/>
    </location>
</feature>
<dbReference type="EMBL" id="JOJR01000001">
    <property type="protein sequence ID" value="RCN53575.1"/>
    <property type="molecule type" value="Genomic_DNA"/>
</dbReference>
<keyword evidence="3" id="KW-1185">Reference proteome</keyword>
<reference evidence="2 3" key="1">
    <citation type="submission" date="2014-10" db="EMBL/GenBank/DDBJ databases">
        <title>Draft genome of the hookworm Ancylostoma caninum.</title>
        <authorList>
            <person name="Mitreva M."/>
        </authorList>
    </citation>
    <scope>NUCLEOTIDE SEQUENCE [LARGE SCALE GENOMIC DNA]</scope>
    <source>
        <strain evidence="2 3">Baltimore</strain>
    </source>
</reference>
<name>A0A368HEB8_ANCCA</name>
<feature type="chain" id="PRO_5016662391" description="C6 domain-containing protein" evidence="1">
    <location>
        <begin position="17"/>
        <end position="116"/>
    </location>
</feature>
<accession>A0A368HEB8</accession>